<gene>
    <name evidence="1" type="ORF">L484_015799</name>
</gene>
<evidence type="ECO:0000313" key="1">
    <source>
        <dbReference type="EMBL" id="EXB28866.1"/>
    </source>
</evidence>
<accession>W9QD43</accession>
<name>W9QD43_9ROSA</name>
<reference evidence="2" key="1">
    <citation type="submission" date="2013-01" db="EMBL/GenBank/DDBJ databases">
        <title>Draft Genome Sequence of a Mulberry Tree, Morus notabilis C.K. Schneid.</title>
        <authorList>
            <person name="He N."/>
            <person name="Zhao S."/>
        </authorList>
    </citation>
    <scope>NUCLEOTIDE SEQUENCE</scope>
</reference>
<organism evidence="1 2">
    <name type="scientific">Morus notabilis</name>
    <dbReference type="NCBI Taxonomy" id="981085"/>
    <lineage>
        <taxon>Eukaryota</taxon>
        <taxon>Viridiplantae</taxon>
        <taxon>Streptophyta</taxon>
        <taxon>Embryophyta</taxon>
        <taxon>Tracheophyta</taxon>
        <taxon>Spermatophyta</taxon>
        <taxon>Magnoliopsida</taxon>
        <taxon>eudicotyledons</taxon>
        <taxon>Gunneridae</taxon>
        <taxon>Pentapetalae</taxon>
        <taxon>rosids</taxon>
        <taxon>fabids</taxon>
        <taxon>Rosales</taxon>
        <taxon>Moraceae</taxon>
        <taxon>Moreae</taxon>
        <taxon>Morus</taxon>
    </lineage>
</organism>
<protein>
    <submittedName>
        <fullName evidence="1">Uncharacterized protein</fullName>
    </submittedName>
</protein>
<evidence type="ECO:0000313" key="2">
    <source>
        <dbReference type="Proteomes" id="UP000030645"/>
    </source>
</evidence>
<dbReference type="AlphaFoldDB" id="W9QD43"/>
<proteinExistence type="predicted"/>
<keyword evidence="2" id="KW-1185">Reference proteome</keyword>
<dbReference type="Proteomes" id="UP000030645">
    <property type="component" value="Unassembled WGS sequence"/>
</dbReference>
<sequence length="172" mass="19197">MAVYKSRRGLRHSPAVMMAAMMLVAAVILINANCGGAVVLVRSNVTYGCNSGREGGGLIAEDLELEWLMEYSSHVARVLGAAGQKPPTNGAEKGNNVPCYDGKDGEMEREKMERKRINFFKFCFGLKMKSKEERNRERCLYTPRNIAKSSLAIKMFIEDPTVGSHSHYFFTH</sequence>
<dbReference type="EMBL" id="KE343423">
    <property type="protein sequence ID" value="EXB28866.1"/>
    <property type="molecule type" value="Genomic_DNA"/>
</dbReference>